<proteinExistence type="predicted"/>
<sequence length="623" mass="67842">MEKNESTTKEILKFYFETGKKPTEAQFSEFLDSYWHKKESIPKEKIEGLENLSLDFDLLWSPTSKKLSLTDAQGNVLSEISLQSLDNEGTDLRYNTATASLELYNADNELLDSIPVSDFVNNVGTQLALNSNILQLKDSKGNVLSNVMFAVSNIGGLQTALDAKAEKTVAINTVSPLQGGGNLSSDRTLSISQSNTNTSGYLSNTDWNTFNNKFDKPSMGANYLGRWNGSTFINSLLQDNGTSSGIGSNNYNNIIWSVDSSSKAALIAPRMTQAQRLAISLGTIQAGAVVYQTDGTAGYYLWNGSSWGTLGSNIATADLTNTQARTFTQNADFTWNTLGNAYFLKGLKDVGSDYKDHPKVLRIDSNTKQVVEGDALVVTIPDTLPNPVTPSSQTLNIVHTYTNSPTALDTNVKDLNEFIMNIGNLKFTHLTVDDWNLINASNNTASTLSANGGIVLKTNNSNFSTFSADEIMACAYPNLILPSNKNWVFVIGGNVGNETYEGNRGIIGMASSDATFNVGIIDSFISYFTTGVNWNGYHNSINFTPAVYNQNYNTIARSVNNTIIFTKVGNILNITVRSGSDVKTMNTDITGVGTMKPLCSIKRGSYSNLNICSTDFGKYWIEP</sequence>
<dbReference type="AlphaFoldDB" id="A0A3D9AFL3"/>
<keyword evidence="2" id="KW-1185">Reference proteome</keyword>
<dbReference type="RefSeq" id="WP_116100147.1">
    <property type="nucleotide sequence ID" value="NZ_QNVU01000084.1"/>
</dbReference>
<organism evidence="1 2">
    <name type="scientific">Candidatus Chryseobacterium massiliense</name>
    <dbReference type="NCBI Taxonomy" id="204089"/>
    <lineage>
        <taxon>Bacteria</taxon>
        <taxon>Pseudomonadati</taxon>
        <taxon>Bacteroidota</taxon>
        <taxon>Flavobacteriia</taxon>
        <taxon>Flavobacteriales</taxon>
        <taxon>Weeksellaceae</taxon>
        <taxon>Chryseobacterium group</taxon>
        <taxon>Chryseobacterium</taxon>
    </lineage>
</organism>
<accession>A0A3D9AFL3</accession>
<dbReference type="EMBL" id="QNVU01000084">
    <property type="protein sequence ID" value="REC40214.1"/>
    <property type="molecule type" value="Genomic_DNA"/>
</dbReference>
<name>A0A3D9AFL3_9FLAO</name>
<dbReference type="Proteomes" id="UP000256924">
    <property type="component" value="Unassembled WGS sequence"/>
</dbReference>
<reference evidence="1 2" key="1">
    <citation type="journal article" date="2004" name="Emerg. Infect. Dis.">
        <title>Amoebae-resisting bacteria isolated from human nasal swabs by amoebal coculture.</title>
        <authorList>
            <person name="Greub G."/>
            <person name="La Scola B."/>
            <person name="Raoult D."/>
        </authorList>
    </citation>
    <scope>NUCLEOTIDE SEQUENCE [LARGE SCALE GENOMIC DNA]</scope>
    <source>
        <strain evidence="1 2">CCUG 51329</strain>
    </source>
</reference>
<gene>
    <name evidence="1" type="ORF">DRF68_20395</name>
</gene>
<evidence type="ECO:0000313" key="1">
    <source>
        <dbReference type="EMBL" id="REC40214.1"/>
    </source>
</evidence>
<comment type="caution">
    <text evidence="1">The sequence shown here is derived from an EMBL/GenBank/DDBJ whole genome shotgun (WGS) entry which is preliminary data.</text>
</comment>
<protein>
    <submittedName>
        <fullName evidence="1">Uncharacterized protein</fullName>
    </submittedName>
</protein>
<evidence type="ECO:0000313" key="2">
    <source>
        <dbReference type="Proteomes" id="UP000256924"/>
    </source>
</evidence>